<protein>
    <submittedName>
        <fullName evidence="1">Uncharacterized protein</fullName>
    </submittedName>
</protein>
<sequence length="243" mass="27912">MRSDIISHLKSLTGEHDKLTQQNAMFALNMLARDPVNLSQIINRDELLQIKNLLQIELKGNEKQKKEIIKQQENKCEFITGILRSRFDEQTRQEIIKIGIANILLNIFATRDFQTITLPFSTGFGVLCTSCSQELIQLIINMNPYPQHFRLLDHSNQDIVRNASDLIHNFLCIGVNRTLDRGMVYEGSGPHPDYDLVVSCGGVQKIFDVFRKINNLEIKKGGFKIPEWKQGEEFSDFDGKEFN</sequence>
<dbReference type="InterPro" id="IPR016024">
    <property type="entry name" value="ARM-type_fold"/>
</dbReference>
<dbReference type="InterPro" id="IPR011989">
    <property type="entry name" value="ARM-like"/>
</dbReference>
<organism evidence="1 2">
    <name type="scientific">Streblomastix strix</name>
    <dbReference type="NCBI Taxonomy" id="222440"/>
    <lineage>
        <taxon>Eukaryota</taxon>
        <taxon>Metamonada</taxon>
        <taxon>Preaxostyla</taxon>
        <taxon>Oxymonadida</taxon>
        <taxon>Streblomastigidae</taxon>
        <taxon>Streblomastix</taxon>
    </lineage>
</organism>
<comment type="caution">
    <text evidence="1">The sequence shown here is derived from an EMBL/GenBank/DDBJ whole genome shotgun (WGS) entry which is preliminary data.</text>
</comment>
<dbReference type="SUPFAM" id="SSF48371">
    <property type="entry name" value="ARM repeat"/>
    <property type="match status" value="1"/>
</dbReference>
<accession>A0A5J4VQF3</accession>
<evidence type="ECO:0000313" key="2">
    <source>
        <dbReference type="Proteomes" id="UP000324800"/>
    </source>
</evidence>
<evidence type="ECO:0000313" key="1">
    <source>
        <dbReference type="EMBL" id="KAA6384877.1"/>
    </source>
</evidence>
<name>A0A5J4VQF3_9EUKA</name>
<dbReference type="Gene3D" id="1.25.10.10">
    <property type="entry name" value="Leucine-rich Repeat Variant"/>
    <property type="match status" value="1"/>
</dbReference>
<reference evidence="1 2" key="1">
    <citation type="submission" date="2019-03" db="EMBL/GenBank/DDBJ databases">
        <title>Single cell metagenomics reveals metabolic interactions within the superorganism composed of flagellate Streblomastix strix and complex community of Bacteroidetes bacteria on its surface.</title>
        <authorList>
            <person name="Treitli S.C."/>
            <person name="Kolisko M."/>
            <person name="Husnik F."/>
            <person name="Keeling P."/>
            <person name="Hampl V."/>
        </authorList>
    </citation>
    <scope>NUCLEOTIDE SEQUENCE [LARGE SCALE GENOMIC DNA]</scope>
    <source>
        <strain evidence="1">ST1C</strain>
    </source>
</reference>
<dbReference type="AlphaFoldDB" id="A0A5J4VQF3"/>
<proteinExistence type="predicted"/>
<dbReference type="Proteomes" id="UP000324800">
    <property type="component" value="Unassembled WGS sequence"/>
</dbReference>
<dbReference type="EMBL" id="SNRW01005535">
    <property type="protein sequence ID" value="KAA6384877.1"/>
    <property type="molecule type" value="Genomic_DNA"/>
</dbReference>
<gene>
    <name evidence="1" type="ORF">EZS28_019597</name>
</gene>